<dbReference type="Gene3D" id="3.40.50.1110">
    <property type="entry name" value="SGNH hydrolase"/>
    <property type="match status" value="1"/>
</dbReference>
<accession>A0A178IEZ0</accession>
<dbReference type="EMBL" id="LRRQ01000127">
    <property type="protein sequence ID" value="OAM88550.1"/>
    <property type="molecule type" value="Genomic_DNA"/>
</dbReference>
<evidence type="ECO:0000313" key="4">
    <source>
        <dbReference type="EMBL" id="OAM88550.1"/>
    </source>
</evidence>
<comment type="caution">
    <text evidence="4">The sequence shown here is derived from an EMBL/GenBank/DDBJ whole genome shotgun (WGS) entry which is preliminary data.</text>
</comment>
<dbReference type="SUPFAM" id="SSF52266">
    <property type="entry name" value="SGNH hydrolase"/>
    <property type="match status" value="1"/>
</dbReference>
<dbReference type="PANTHER" id="PTHR22901">
    <property type="entry name" value="SIALATE O-ACETYLESTERASE"/>
    <property type="match status" value="1"/>
</dbReference>
<dbReference type="STRING" id="1184151.AW736_17110"/>
<dbReference type="InterPro" id="IPR036514">
    <property type="entry name" value="SGNH_hydro_sf"/>
</dbReference>
<dbReference type="AlphaFoldDB" id="A0A178IEZ0"/>
<organism evidence="4 5">
    <name type="scientific">Termitidicoccus mucosus</name>
    <dbReference type="NCBI Taxonomy" id="1184151"/>
    <lineage>
        <taxon>Bacteria</taxon>
        <taxon>Pseudomonadati</taxon>
        <taxon>Verrucomicrobiota</taxon>
        <taxon>Opitutia</taxon>
        <taxon>Opitutales</taxon>
        <taxon>Opitutaceae</taxon>
        <taxon>Termitidicoccus</taxon>
    </lineage>
</organism>
<dbReference type="RefSeq" id="WP_068771500.1">
    <property type="nucleotide sequence ID" value="NZ_CP109796.1"/>
</dbReference>
<feature type="domain" description="Sialate O-acetylesterase" evidence="3">
    <location>
        <begin position="115"/>
        <end position="216"/>
    </location>
</feature>
<dbReference type="Proteomes" id="UP000078486">
    <property type="component" value="Unassembled WGS sequence"/>
</dbReference>
<dbReference type="GO" id="GO:0005975">
    <property type="term" value="P:carbohydrate metabolic process"/>
    <property type="evidence" value="ECO:0007669"/>
    <property type="project" value="TreeGrafter"/>
</dbReference>
<feature type="region of interest" description="Disordered" evidence="2">
    <location>
        <begin position="499"/>
        <end position="519"/>
    </location>
</feature>
<sequence length="519" mass="56811">MIRIQLSTTHRLFRPLALAAALIAGILRVSALTLAPLLGDGVVLQRDMAVPIRGAAEPGGQVTVVFHGQTKNTKAGPGGGWLVWLDPMPADAKPAELTVTSGGKTVRVRDVLVGEVWLCSGQSNMELRVPRVDNAATEIAAANHPLIRHVKIARATAPRPATDAEGAWEVCSPETVPNFSATAYFFGRELHRRLDVPVGLIHSSWGGTQIESWMSADALRSSPFWPAIQARWQERLDEYPARLAAYKKAKEKWERESAAAKKENRAPATKAPRAPEGDGSRWMPAALYNGMIHPLLPLAVRGVIWYQGETNAARPDEYADLFPRMIGQWREDFALGRMPFYFVQLANLTRKSDSTGQLWALQREAQMAGLRQSDTGAAITIDIGNSNDIHPGNKQEAGRRLALIALAQTYGQGGEYSGPVFERVERDGNRLRVFFSHAKGLNARLPGLPGFEIAGRDNTWHPAQVRIDGETVWLSSDAVPEPVHARYAWHNDPPSSLYNEAGLPASPFRSERPPAVAAP</sequence>
<keyword evidence="1" id="KW-0378">Hydrolase</keyword>
<feature type="region of interest" description="Disordered" evidence="2">
    <location>
        <begin position="256"/>
        <end position="278"/>
    </location>
</feature>
<dbReference type="GO" id="GO:0001681">
    <property type="term" value="F:sialate O-acetylesterase activity"/>
    <property type="evidence" value="ECO:0007669"/>
    <property type="project" value="InterPro"/>
</dbReference>
<name>A0A178IEZ0_9BACT</name>
<feature type="domain" description="Sialate O-acetylesterase" evidence="3">
    <location>
        <begin position="281"/>
        <end position="391"/>
    </location>
</feature>
<dbReference type="Pfam" id="PF03629">
    <property type="entry name" value="SASA"/>
    <property type="match status" value="2"/>
</dbReference>
<evidence type="ECO:0000256" key="1">
    <source>
        <dbReference type="ARBA" id="ARBA00022801"/>
    </source>
</evidence>
<protein>
    <recommendedName>
        <fullName evidence="3">Sialate O-acetylesterase domain-containing protein</fullName>
    </recommendedName>
</protein>
<evidence type="ECO:0000313" key="5">
    <source>
        <dbReference type="Proteomes" id="UP000078486"/>
    </source>
</evidence>
<gene>
    <name evidence="4" type="ORF">AW736_17110</name>
</gene>
<keyword evidence="5" id="KW-1185">Reference proteome</keyword>
<dbReference type="PANTHER" id="PTHR22901:SF0">
    <property type="entry name" value="SIALATE O-ACETYLESTERASE"/>
    <property type="match status" value="1"/>
</dbReference>
<proteinExistence type="predicted"/>
<dbReference type="OrthoDB" id="183320at2"/>
<reference evidence="4 5" key="1">
    <citation type="submission" date="2016-01" db="EMBL/GenBank/DDBJ databases">
        <title>High potential of lignocellulose degradation of a new Verrucomicrobia species.</title>
        <authorList>
            <person name="Wang Y."/>
            <person name="Shi Y."/>
            <person name="Qiu Z."/>
            <person name="Liu S."/>
            <person name="Yang H."/>
        </authorList>
    </citation>
    <scope>NUCLEOTIDE SEQUENCE [LARGE SCALE GENOMIC DNA]</scope>
    <source>
        <strain evidence="4 5">TSB47</strain>
    </source>
</reference>
<evidence type="ECO:0000259" key="3">
    <source>
        <dbReference type="Pfam" id="PF03629"/>
    </source>
</evidence>
<feature type="compositionally biased region" description="Basic and acidic residues" evidence="2">
    <location>
        <begin position="256"/>
        <end position="265"/>
    </location>
</feature>
<evidence type="ECO:0000256" key="2">
    <source>
        <dbReference type="SAM" id="MobiDB-lite"/>
    </source>
</evidence>
<dbReference type="InterPro" id="IPR005181">
    <property type="entry name" value="SASA"/>
</dbReference>
<dbReference type="InterPro" id="IPR039329">
    <property type="entry name" value="SIAE"/>
</dbReference>